<feature type="transmembrane region" description="Helical" evidence="6">
    <location>
        <begin position="247"/>
        <end position="271"/>
    </location>
</feature>
<dbReference type="GO" id="GO:0015658">
    <property type="term" value="F:branched-chain amino acid transmembrane transporter activity"/>
    <property type="evidence" value="ECO:0007669"/>
    <property type="project" value="InterPro"/>
</dbReference>
<gene>
    <name evidence="7" type="ORF">TSA1_15090</name>
</gene>
<feature type="transmembrane region" description="Helical" evidence="6">
    <location>
        <begin position="110"/>
        <end position="130"/>
    </location>
</feature>
<evidence type="ECO:0000256" key="4">
    <source>
        <dbReference type="ARBA" id="ARBA00022989"/>
    </source>
</evidence>
<dbReference type="PANTHER" id="PTHR30482:SF17">
    <property type="entry name" value="ABC TRANSPORTER ATP-BINDING PROTEIN"/>
    <property type="match status" value="1"/>
</dbReference>
<dbReference type="InterPro" id="IPR043428">
    <property type="entry name" value="LivM-like"/>
</dbReference>
<proteinExistence type="predicted"/>
<evidence type="ECO:0000256" key="5">
    <source>
        <dbReference type="ARBA" id="ARBA00023136"/>
    </source>
</evidence>
<dbReference type="AlphaFoldDB" id="A0A2M6UBK6"/>
<evidence type="ECO:0000256" key="2">
    <source>
        <dbReference type="ARBA" id="ARBA00022475"/>
    </source>
</evidence>
<dbReference type="InterPro" id="IPR001851">
    <property type="entry name" value="ABC_transp_permease"/>
</dbReference>
<comment type="subcellular location">
    <subcellularLocation>
        <location evidence="1">Cell membrane</location>
        <topology evidence="1">Multi-pass membrane protein</topology>
    </subcellularLocation>
</comment>
<evidence type="ECO:0000313" key="7">
    <source>
        <dbReference type="EMBL" id="PIT01949.1"/>
    </source>
</evidence>
<comment type="caution">
    <text evidence="7">The sequence shown here is derived from an EMBL/GenBank/DDBJ whole genome shotgun (WGS) entry which is preliminary data.</text>
</comment>
<dbReference type="GO" id="GO:0005886">
    <property type="term" value="C:plasma membrane"/>
    <property type="evidence" value="ECO:0007669"/>
    <property type="project" value="UniProtKB-SubCell"/>
</dbReference>
<feature type="transmembrane region" description="Helical" evidence="6">
    <location>
        <begin position="82"/>
        <end position="104"/>
    </location>
</feature>
<evidence type="ECO:0000256" key="6">
    <source>
        <dbReference type="SAM" id="Phobius"/>
    </source>
</evidence>
<keyword evidence="5 6" id="KW-0472">Membrane</keyword>
<dbReference type="PANTHER" id="PTHR30482">
    <property type="entry name" value="HIGH-AFFINITY BRANCHED-CHAIN AMINO ACID TRANSPORT SYSTEM PERMEASE"/>
    <property type="match status" value="1"/>
</dbReference>
<evidence type="ECO:0000256" key="1">
    <source>
        <dbReference type="ARBA" id="ARBA00004651"/>
    </source>
</evidence>
<protein>
    <recommendedName>
        <fullName evidence="9">ABC transporter permease</fullName>
    </recommendedName>
</protein>
<feature type="transmembrane region" description="Helical" evidence="6">
    <location>
        <begin position="49"/>
        <end position="75"/>
    </location>
</feature>
<keyword evidence="8" id="KW-1185">Reference proteome</keyword>
<dbReference type="EMBL" id="LFJC01000003">
    <property type="protein sequence ID" value="PIT01949.1"/>
    <property type="molecule type" value="Genomic_DNA"/>
</dbReference>
<keyword evidence="2" id="KW-1003">Cell membrane</keyword>
<name>A0A2M6UBK6_9BRAD</name>
<evidence type="ECO:0000256" key="3">
    <source>
        <dbReference type="ARBA" id="ARBA00022692"/>
    </source>
</evidence>
<dbReference type="Pfam" id="PF02653">
    <property type="entry name" value="BPD_transp_2"/>
    <property type="match status" value="1"/>
</dbReference>
<feature type="transmembrane region" description="Helical" evidence="6">
    <location>
        <begin position="283"/>
        <end position="305"/>
    </location>
</feature>
<sequence length="319" mass="32976">MTNASPRFPNGTTVAIGAILVALPWVLPSLTLASEILVVATGALSCTLLLGSVGLLSFGQGLYFGLGAYVSAILIRDFGMNASVAALAASVAGCLLAAAAGLLIVRRQGVYFVMLTLAFAQMGFFLALAFPKLTAGENGLGNVPRTTIAFGKFALSSPGLLYAFLALLCFAAFAIVQRIIASPFGSVLNSIRHNDNRSEALGYDVRRFKFAAVTIAGGIAALAGAMNTLMLSFVPLSAVDVETSERLLIASLIGGVGSPLGALVGATVLGAMSDFLSPVWPRWSMIVALLLIVVVLFLRDGLLGLGSVMGRHRKEAPNG</sequence>
<accession>A0A2M6UBK6</accession>
<evidence type="ECO:0000313" key="8">
    <source>
        <dbReference type="Proteomes" id="UP000228930"/>
    </source>
</evidence>
<dbReference type="RefSeq" id="WP_145984310.1">
    <property type="nucleotide sequence ID" value="NZ_LFJC01000003.1"/>
</dbReference>
<feature type="transmembrane region" description="Helical" evidence="6">
    <location>
        <begin position="160"/>
        <end position="180"/>
    </location>
</feature>
<reference evidence="7 8" key="1">
    <citation type="submission" date="2015-06" db="EMBL/GenBank/DDBJ databases">
        <title>Comparative genome analysis of nirS-carrying Bradyrhizobium sp. strains.</title>
        <authorList>
            <person name="Ishii S."/>
            <person name="Jang J."/>
            <person name="Nishizawa T."/>
            <person name="Senoo K."/>
        </authorList>
    </citation>
    <scope>NUCLEOTIDE SEQUENCE [LARGE SCALE GENOMIC DNA]</scope>
    <source>
        <strain evidence="7 8">TSA1</strain>
    </source>
</reference>
<dbReference type="Proteomes" id="UP000228930">
    <property type="component" value="Unassembled WGS sequence"/>
</dbReference>
<organism evidence="7 8">
    <name type="scientific">Bradyrhizobium nitroreducens</name>
    <dbReference type="NCBI Taxonomy" id="709803"/>
    <lineage>
        <taxon>Bacteria</taxon>
        <taxon>Pseudomonadati</taxon>
        <taxon>Pseudomonadota</taxon>
        <taxon>Alphaproteobacteria</taxon>
        <taxon>Hyphomicrobiales</taxon>
        <taxon>Nitrobacteraceae</taxon>
        <taxon>Bradyrhizobium</taxon>
    </lineage>
</organism>
<keyword evidence="3 6" id="KW-0812">Transmembrane</keyword>
<feature type="transmembrane region" description="Helical" evidence="6">
    <location>
        <begin position="210"/>
        <end position="235"/>
    </location>
</feature>
<dbReference type="CDD" id="cd06581">
    <property type="entry name" value="TM_PBP1_LivM_like"/>
    <property type="match status" value="1"/>
</dbReference>
<keyword evidence="4 6" id="KW-1133">Transmembrane helix</keyword>
<evidence type="ECO:0008006" key="9">
    <source>
        <dbReference type="Google" id="ProtNLM"/>
    </source>
</evidence>